<dbReference type="InterPro" id="IPR036191">
    <property type="entry name" value="RRF_sf"/>
</dbReference>
<dbReference type="OrthoDB" id="9804006at2"/>
<dbReference type="Pfam" id="PF01765">
    <property type="entry name" value="RRF"/>
    <property type="match status" value="1"/>
</dbReference>
<feature type="domain" description="Ribosome recycling factor" evidence="6">
    <location>
        <begin position="20"/>
        <end position="183"/>
    </location>
</feature>
<evidence type="ECO:0000259" key="6">
    <source>
        <dbReference type="Pfam" id="PF01765"/>
    </source>
</evidence>
<comment type="similarity">
    <text evidence="2 5">Belongs to the RRF family.</text>
</comment>
<gene>
    <name evidence="5 7" type="primary">frr</name>
    <name evidence="7" type="ORF">FTV88_2105</name>
</gene>
<dbReference type="AlphaFoldDB" id="A0A5Q2N2V2"/>
<dbReference type="GO" id="GO:0005737">
    <property type="term" value="C:cytoplasm"/>
    <property type="evidence" value="ECO:0007669"/>
    <property type="project" value="UniProtKB-SubCell"/>
</dbReference>
<dbReference type="Gene3D" id="1.10.132.20">
    <property type="entry name" value="Ribosome-recycling factor"/>
    <property type="match status" value="1"/>
</dbReference>
<dbReference type="RefSeq" id="WP_153725442.1">
    <property type="nucleotide sequence ID" value="NZ_CP045875.1"/>
</dbReference>
<dbReference type="HAMAP" id="MF_00040">
    <property type="entry name" value="RRF"/>
    <property type="match status" value="1"/>
</dbReference>
<accession>A0A5Q2N2V2</accession>
<dbReference type="KEGG" id="hcv:FTV88_2105"/>
<reference evidence="8" key="1">
    <citation type="submission" date="2019-11" db="EMBL/GenBank/DDBJ databases">
        <title>Genome sequence of Heliorestis convoluta strain HH, an alkaliphilic and minimalistic phototrophic bacterium from a soda lake in Egypt.</title>
        <authorList>
            <person name="Dewey E.D."/>
            <person name="Stokes L.M."/>
            <person name="Burchell B.M."/>
            <person name="Shaffer K.N."/>
            <person name="Huntington A.M."/>
            <person name="Baker J.M."/>
            <person name="Nadendla S."/>
            <person name="Giglio M.G."/>
            <person name="Touchman J.W."/>
            <person name="Blankenship R.E."/>
            <person name="Madigan M.T."/>
            <person name="Sattley W.M."/>
        </authorList>
    </citation>
    <scope>NUCLEOTIDE SEQUENCE [LARGE SCALE GENOMIC DNA]</scope>
    <source>
        <strain evidence="8">HH</strain>
    </source>
</reference>
<protein>
    <recommendedName>
        <fullName evidence="5">Ribosome-recycling factor</fullName>
        <shortName evidence="5">RRF</shortName>
    </recommendedName>
    <alternativeName>
        <fullName evidence="5">Ribosome-releasing factor</fullName>
    </alternativeName>
</protein>
<keyword evidence="3 5" id="KW-0963">Cytoplasm</keyword>
<organism evidence="7 8">
    <name type="scientific">Heliorestis convoluta</name>
    <dbReference type="NCBI Taxonomy" id="356322"/>
    <lineage>
        <taxon>Bacteria</taxon>
        <taxon>Bacillati</taxon>
        <taxon>Bacillota</taxon>
        <taxon>Clostridia</taxon>
        <taxon>Eubacteriales</taxon>
        <taxon>Heliobacteriaceae</taxon>
        <taxon>Heliorestis</taxon>
    </lineage>
</organism>
<sequence>MIAGIKKATEDKMKKSLDALRKEYQSIRTGRANPALLDKVLVDYYGTPTPVNQVGNISAPEPRLLVIQPWSKSDLAAIEKAILKSDLGLTPSNDGQVIRLAIPALTQERRADLVKTTKKRAEEYRVIMRNFRRDANEEIKALLKENSISEDESKRGQEEIQKLTDKYIKEVDATAERKEEEIMEI</sequence>
<evidence type="ECO:0000256" key="5">
    <source>
        <dbReference type="HAMAP-Rule" id="MF_00040"/>
    </source>
</evidence>
<comment type="subcellular location">
    <subcellularLocation>
        <location evidence="1 5">Cytoplasm</location>
    </subcellularLocation>
</comment>
<dbReference type="CDD" id="cd00520">
    <property type="entry name" value="RRF"/>
    <property type="match status" value="1"/>
</dbReference>
<dbReference type="InterPro" id="IPR002661">
    <property type="entry name" value="Ribosome_recyc_fac"/>
</dbReference>
<dbReference type="GO" id="GO:0043023">
    <property type="term" value="F:ribosomal large subunit binding"/>
    <property type="evidence" value="ECO:0007669"/>
    <property type="project" value="TreeGrafter"/>
</dbReference>
<evidence type="ECO:0000313" key="7">
    <source>
        <dbReference type="EMBL" id="QGG48203.1"/>
    </source>
</evidence>
<evidence type="ECO:0000256" key="2">
    <source>
        <dbReference type="ARBA" id="ARBA00005912"/>
    </source>
</evidence>
<name>A0A5Q2N2V2_9FIRM</name>
<dbReference type="SUPFAM" id="SSF55194">
    <property type="entry name" value="Ribosome recycling factor, RRF"/>
    <property type="match status" value="1"/>
</dbReference>
<dbReference type="FunFam" id="1.10.132.20:FF:000001">
    <property type="entry name" value="Ribosome-recycling factor"/>
    <property type="match status" value="1"/>
</dbReference>
<dbReference type="FunFam" id="3.30.1360.40:FF:000001">
    <property type="entry name" value="Ribosome-recycling factor"/>
    <property type="match status" value="1"/>
</dbReference>
<dbReference type="NCBIfam" id="TIGR00496">
    <property type="entry name" value="frr"/>
    <property type="match status" value="1"/>
</dbReference>
<dbReference type="EMBL" id="CP045875">
    <property type="protein sequence ID" value="QGG48203.1"/>
    <property type="molecule type" value="Genomic_DNA"/>
</dbReference>
<evidence type="ECO:0000313" key="8">
    <source>
        <dbReference type="Proteomes" id="UP000366051"/>
    </source>
</evidence>
<dbReference type="InterPro" id="IPR023584">
    <property type="entry name" value="Ribosome_recyc_fac_dom"/>
</dbReference>
<dbReference type="PANTHER" id="PTHR20982">
    <property type="entry name" value="RIBOSOME RECYCLING FACTOR"/>
    <property type="match status" value="1"/>
</dbReference>
<evidence type="ECO:0000256" key="4">
    <source>
        <dbReference type="ARBA" id="ARBA00022917"/>
    </source>
</evidence>
<dbReference type="GO" id="GO:0006415">
    <property type="term" value="P:translational termination"/>
    <property type="evidence" value="ECO:0007669"/>
    <property type="project" value="UniProtKB-UniRule"/>
</dbReference>
<keyword evidence="4 5" id="KW-0648">Protein biosynthesis</keyword>
<dbReference type="Gene3D" id="3.30.1360.40">
    <property type="match status" value="1"/>
</dbReference>
<evidence type="ECO:0000256" key="3">
    <source>
        <dbReference type="ARBA" id="ARBA00022490"/>
    </source>
</evidence>
<proteinExistence type="inferred from homology"/>
<comment type="function">
    <text evidence="5">Responsible for the release of ribosomes from messenger RNA at the termination of protein biosynthesis. May increase the efficiency of translation by recycling ribosomes from one round of translation to another.</text>
</comment>
<dbReference type="Proteomes" id="UP000366051">
    <property type="component" value="Chromosome"/>
</dbReference>
<keyword evidence="8" id="KW-1185">Reference proteome</keyword>
<evidence type="ECO:0000256" key="1">
    <source>
        <dbReference type="ARBA" id="ARBA00004496"/>
    </source>
</evidence>
<dbReference type="PANTHER" id="PTHR20982:SF3">
    <property type="entry name" value="MITOCHONDRIAL RIBOSOME RECYCLING FACTOR PSEUDO 1"/>
    <property type="match status" value="1"/>
</dbReference>